<name>A0A0Q9YX11_9GAMM</name>
<protein>
    <submittedName>
        <fullName evidence="1">Uncharacterized protein</fullName>
    </submittedName>
</protein>
<gene>
    <name evidence="2" type="ORF">HT99x_006865</name>
    <name evidence="1" type="ORF">HT99x_01741</name>
</gene>
<dbReference type="EMBL" id="LKAJ02000001">
    <property type="protein sequence ID" value="MCS5711148.1"/>
    <property type="molecule type" value="Genomic_DNA"/>
</dbReference>
<proteinExistence type="predicted"/>
<dbReference type="Proteomes" id="UP000051497">
    <property type="component" value="Unassembled WGS sequence"/>
</dbReference>
<dbReference type="RefSeq" id="WP_075066365.1">
    <property type="nucleotide sequence ID" value="NZ_LKAJ02000001.1"/>
</dbReference>
<evidence type="ECO:0000313" key="3">
    <source>
        <dbReference type="Proteomes" id="UP000051497"/>
    </source>
</evidence>
<evidence type="ECO:0000313" key="2">
    <source>
        <dbReference type="EMBL" id="MCS5711148.1"/>
    </source>
</evidence>
<organism evidence="1">
    <name type="scientific">Candidatus Berkiella aquae</name>
    <dbReference type="NCBI Taxonomy" id="295108"/>
    <lineage>
        <taxon>Bacteria</taxon>
        <taxon>Pseudomonadati</taxon>
        <taxon>Pseudomonadota</taxon>
        <taxon>Gammaproteobacteria</taxon>
        <taxon>Candidatus Berkiellales</taxon>
        <taxon>Candidatus Berkiellaceae</taxon>
        <taxon>Candidatus Berkiella</taxon>
    </lineage>
</organism>
<sequence>MTKQADKEELLNQVIAYLNCADLCQDVFSKNPKYTPYCDAQAQSSSAHGPALLSKQIAVISQTAENFLTASYSVESRKSARQKP</sequence>
<evidence type="ECO:0000313" key="1">
    <source>
        <dbReference type="EMBL" id="KRG21185.1"/>
    </source>
</evidence>
<keyword evidence="3" id="KW-1185">Reference proteome</keyword>
<reference evidence="2" key="3">
    <citation type="submission" date="2021-06" db="EMBL/GenBank/DDBJ databases">
        <title>Genomic Description and Analysis of Intracellular Bacteria, Candidatus Berkiella cookevillensis and Candidatus Berkiella aquae.</title>
        <authorList>
            <person name="Kidane D.T."/>
            <person name="Mehari Y.T."/>
            <person name="Rice F.C."/>
            <person name="Arivett B.A."/>
            <person name="Farone A.L."/>
            <person name="Berk S.G."/>
            <person name="Farone M.B."/>
        </authorList>
    </citation>
    <scope>NUCLEOTIDE SEQUENCE</scope>
    <source>
        <strain evidence="2">HT99</strain>
    </source>
</reference>
<reference evidence="1" key="1">
    <citation type="submission" date="2015-09" db="EMBL/GenBank/DDBJ databases">
        <title>Draft Genome Sequences of Two Novel Amoeba-resistant Intranuclear Bacteria, Candidatus Berkiella cookevillensis and Candidatus Berkiella aquae.</title>
        <authorList>
            <person name="Mehari Y.T."/>
            <person name="Arivett B.A."/>
            <person name="Farone A.L."/>
            <person name="Gunderson J.H."/>
            <person name="Farone M.B."/>
        </authorList>
    </citation>
    <scope>NUCLEOTIDE SEQUENCE [LARGE SCALE GENOMIC DNA]</scope>
    <source>
        <strain evidence="1">HT99</strain>
    </source>
</reference>
<dbReference type="AlphaFoldDB" id="A0A0Q9YX11"/>
<reference evidence="2" key="2">
    <citation type="journal article" date="2016" name="Genome Announc.">
        <title>Draft Genome Sequences of Two Novel Amoeba-Resistant Intranuclear Bacteria, 'Candidatus Berkiella cookevillensis' and 'Candidatus Berkiella aquae'.</title>
        <authorList>
            <person name="Mehari Y.T."/>
            <person name="Arivett B.A."/>
            <person name="Farone A.L."/>
            <person name="Gunderson J.H."/>
            <person name="Farone M.B."/>
        </authorList>
    </citation>
    <scope>NUCLEOTIDE SEQUENCE</scope>
    <source>
        <strain evidence="2">HT99</strain>
    </source>
</reference>
<comment type="caution">
    <text evidence="1">The sequence shown here is derived from an EMBL/GenBank/DDBJ whole genome shotgun (WGS) entry which is preliminary data.</text>
</comment>
<dbReference type="STRING" id="295108.HT99x_01741"/>
<accession>A0A0Q9YX11</accession>
<dbReference type="EMBL" id="LKAJ01000006">
    <property type="protein sequence ID" value="KRG21185.1"/>
    <property type="molecule type" value="Genomic_DNA"/>
</dbReference>